<dbReference type="HOGENOM" id="CLU_703252_0_0_2"/>
<dbReference type="Proteomes" id="UP000002654">
    <property type="component" value="Chromosome"/>
</dbReference>
<sequence>MEEDLEYWLEPDLLTAISFYVRKSADKLKRLSELADRIAALRGAMAPKPIPKPEGEHYAYAVDSSYGSPPLELVGGVFTVIAYGYVGKTKRGVDKHLSGVVYFEDREEQDVSRYATLLERKLAAKLLRQKAEGKKEFDILIVDGEIAVHPLPFNLAVSGGRYEEVNKVVDSLMEGVERSQVALVGLAKRVRSRYLSLLYGNCLPVNDRVAASLILRPGEYAVLGPLRDVLPKWAEIHYASCEGGPLKDDVLSCFKEGVPARNAKSERLCQRLREFGVNFGNVLNSNRYPHLKLLGDIVIAYYMPPGSQTAVRVEVLNSGDYSVEEVVSYLSATSSTTTGYPQILDEVDRYVRVTPDLVDAVLMMLIREAPSKLLNVLQPNNLQKFRRLF</sequence>
<gene>
    <name evidence="2" type="ordered locus">TTX_1993</name>
</gene>
<organism evidence="2 3">
    <name type="scientific">Thermoproteus tenax (strain ATCC 35583 / DSM 2078 / JCM 9277 / NBRC 100435 / Kra 1)</name>
    <dbReference type="NCBI Taxonomy" id="768679"/>
    <lineage>
        <taxon>Archaea</taxon>
        <taxon>Thermoproteota</taxon>
        <taxon>Thermoprotei</taxon>
        <taxon>Thermoproteales</taxon>
        <taxon>Thermoproteaceae</taxon>
        <taxon>Thermoproteus</taxon>
    </lineage>
</organism>
<dbReference type="InterPro" id="IPR018977">
    <property type="entry name" value="NurA_domain"/>
</dbReference>
<dbReference type="OrthoDB" id="15389at2157"/>
<dbReference type="EMBL" id="FN869859">
    <property type="protein sequence ID" value="CCC82607.1"/>
    <property type="molecule type" value="Genomic_DNA"/>
</dbReference>
<dbReference type="STRING" id="768679.TTX_1993"/>
<name>G4RM12_THETK</name>
<protein>
    <recommendedName>
        <fullName evidence="1">NurA domain-containing protein</fullName>
    </recommendedName>
</protein>
<dbReference type="RefSeq" id="WP_014127860.1">
    <property type="nucleotide sequence ID" value="NC_016070.1"/>
</dbReference>
<accession>G4RM12</accession>
<dbReference type="SMART" id="SM00933">
    <property type="entry name" value="NurA"/>
    <property type="match status" value="1"/>
</dbReference>
<dbReference type="eggNOG" id="arCOG05561">
    <property type="taxonomic scope" value="Archaea"/>
</dbReference>
<evidence type="ECO:0000313" key="2">
    <source>
        <dbReference type="EMBL" id="CCC82607.1"/>
    </source>
</evidence>
<dbReference type="PaxDb" id="768679-TTX_1993"/>
<proteinExistence type="predicted"/>
<keyword evidence="3" id="KW-1185">Reference proteome</keyword>
<evidence type="ECO:0000259" key="1">
    <source>
        <dbReference type="SMART" id="SM00933"/>
    </source>
</evidence>
<dbReference type="PATRIC" id="fig|768679.9.peg.2017"/>
<dbReference type="KEGG" id="ttn:TTX_1993"/>
<dbReference type="Pfam" id="PF09376">
    <property type="entry name" value="NurA"/>
    <property type="match status" value="1"/>
</dbReference>
<reference evidence="2 3" key="1">
    <citation type="journal article" date="2011" name="PLoS ONE">
        <title>The complete genome sequence of Thermoproteus tenax: a physiologically versatile member of the Crenarchaeota.</title>
        <authorList>
            <person name="Siebers B."/>
            <person name="Zaparty M."/>
            <person name="Raddatz G."/>
            <person name="Tjaden B."/>
            <person name="Albers S.V."/>
            <person name="Bell S.D."/>
            <person name="Blombach F."/>
            <person name="Kletzin A."/>
            <person name="Kyrpides N."/>
            <person name="Lanz C."/>
            <person name="Plagens A."/>
            <person name="Rampp M."/>
            <person name="Rosinus A."/>
            <person name="von Jan M."/>
            <person name="Makarova K.S."/>
            <person name="Klenk H.P."/>
            <person name="Schuster S.C."/>
            <person name="Hensel R."/>
        </authorList>
    </citation>
    <scope>NUCLEOTIDE SEQUENCE [LARGE SCALE GENOMIC DNA]</scope>
    <source>
        <strain evidence="3">ATCC 35583 / DSM 2078 / JCM 9277 / NBRC 100435 / Kra 1</strain>
    </source>
</reference>
<dbReference type="AlphaFoldDB" id="G4RM12"/>
<dbReference type="GeneID" id="11262882"/>
<feature type="domain" description="NurA" evidence="1">
    <location>
        <begin position="57"/>
        <end position="353"/>
    </location>
</feature>
<evidence type="ECO:0000313" key="3">
    <source>
        <dbReference type="Proteomes" id="UP000002654"/>
    </source>
</evidence>